<evidence type="ECO:0000256" key="1">
    <source>
        <dbReference type="SAM" id="MobiDB-lite"/>
    </source>
</evidence>
<dbReference type="InterPro" id="IPR011051">
    <property type="entry name" value="RmlC_Cupin_sf"/>
</dbReference>
<dbReference type="PANTHER" id="PTHR40943">
    <property type="entry name" value="CYTOPLASMIC PROTEIN-RELATED"/>
    <property type="match status" value="1"/>
</dbReference>
<dbReference type="Pfam" id="PF05899">
    <property type="entry name" value="Cupin_3"/>
    <property type="match status" value="1"/>
</dbReference>
<dbReference type="SUPFAM" id="SSF51182">
    <property type="entry name" value="RmlC-like cupins"/>
    <property type="match status" value="1"/>
</dbReference>
<feature type="region of interest" description="Disordered" evidence="1">
    <location>
        <begin position="1"/>
        <end position="30"/>
    </location>
</feature>
<evidence type="ECO:0000313" key="3">
    <source>
        <dbReference type="EMBL" id="NNU79112.1"/>
    </source>
</evidence>
<comment type="caution">
    <text evidence="3">The sequence shown here is derived from an EMBL/GenBank/DDBJ whole genome shotgun (WGS) entry which is preliminary data.</text>
</comment>
<accession>A0A849KZ01</accession>
<feature type="domain" description="(S)-ureidoglycine aminohydrolase cupin" evidence="2">
    <location>
        <begin position="38"/>
        <end position="110"/>
    </location>
</feature>
<reference evidence="3 4" key="1">
    <citation type="submission" date="2020-05" db="EMBL/GenBank/DDBJ databases">
        <title>Gimesia benthica sp. nov., a novel planctomycete isolated from a deep-sea water sample of the Northwest Indian Ocean.</title>
        <authorList>
            <person name="Wang J."/>
            <person name="Ruan C."/>
            <person name="Song L."/>
            <person name="Zhu Y."/>
            <person name="Li A."/>
            <person name="Zheng X."/>
            <person name="Wang L."/>
            <person name="Lu Z."/>
            <person name="Huang Y."/>
            <person name="Du W."/>
            <person name="Zhou Y."/>
            <person name="Huang L."/>
            <person name="Dai X."/>
        </authorList>
    </citation>
    <scope>NUCLEOTIDE SEQUENCE [LARGE SCALE GENOMIC DNA]</scope>
    <source>
        <strain evidence="3 4">YYQ-30</strain>
    </source>
</reference>
<organism evidence="3 4">
    <name type="scientific">Halovulum dunhuangense</name>
    <dbReference type="NCBI Taxonomy" id="1505036"/>
    <lineage>
        <taxon>Bacteria</taxon>
        <taxon>Pseudomonadati</taxon>
        <taxon>Pseudomonadota</taxon>
        <taxon>Alphaproteobacteria</taxon>
        <taxon>Rhodobacterales</taxon>
        <taxon>Paracoccaceae</taxon>
        <taxon>Halovulum</taxon>
    </lineage>
</organism>
<proteinExistence type="predicted"/>
<evidence type="ECO:0000313" key="4">
    <source>
        <dbReference type="Proteomes" id="UP000572377"/>
    </source>
</evidence>
<dbReference type="AlphaFoldDB" id="A0A849KZ01"/>
<protein>
    <submittedName>
        <fullName evidence="3">Cupin domain-containing protein</fullName>
    </submittedName>
</protein>
<dbReference type="Gene3D" id="2.60.120.10">
    <property type="entry name" value="Jelly Rolls"/>
    <property type="match status" value="1"/>
</dbReference>
<dbReference type="InterPro" id="IPR014710">
    <property type="entry name" value="RmlC-like_jellyroll"/>
</dbReference>
<evidence type="ECO:0000259" key="2">
    <source>
        <dbReference type="Pfam" id="PF05899"/>
    </source>
</evidence>
<dbReference type="CDD" id="cd02227">
    <property type="entry name" value="cupin_TM1112-like"/>
    <property type="match status" value="1"/>
</dbReference>
<keyword evidence="4" id="KW-1185">Reference proteome</keyword>
<dbReference type="PANTHER" id="PTHR40943:SF2">
    <property type="entry name" value="(S)-UREIDOGLYCINE AMINOHYDROLASE CUPIN DOMAIN-CONTAINING PROTEIN"/>
    <property type="match status" value="1"/>
</dbReference>
<dbReference type="RefSeq" id="WP_171321819.1">
    <property type="nucleotide sequence ID" value="NZ_JABFBC010000001.1"/>
</dbReference>
<dbReference type="EMBL" id="JABFBC010000001">
    <property type="protein sequence ID" value="NNU79112.1"/>
    <property type="molecule type" value="Genomic_DNA"/>
</dbReference>
<dbReference type="Proteomes" id="UP000572377">
    <property type="component" value="Unassembled WGS sequence"/>
</dbReference>
<name>A0A849KZ01_9RHOB</name>
<dbReference type="InterPro" id="IPR008579">
    <property type="entry name" value="UGlyAH_Cupin_dom"/>
</dbReference>
<sequence>MSTLFLTVDPGAVTPEHDAPPPDRVISGDPRFTTWNLEERDGLYAGIWECTPGAWRISYDEWEYCRILKGRSIITAGDGTRHQVGPGDSFILRPGFKGIWEVLETTRKEYVIRL</sequence>
<gene>
    <name evidence="3" type="ORF">HMH01_01555</name>
</gene>